<dbReference type="Proteomes" id="UP001433638">
    <property type="component" value="Unassembled WGS sequence"/>
</dbReference>
<keyword evidence="2" id="KW-1185">Reference proteome</keyword>
<evidence type="ECO:0000313" key="1">
    <source>
        <dbReference type="EMBL" id="MEQ6289625.1"/>
    </source>
</evidence>
<dbReference type="RefSeq" id="WP_349583944.1">
    <property type="nucleotide sequence ID" value="NZ_JBEFLD010000002.1"/>
</dbReference>
<reference evidence="1" key="1">
    <citation type="submission" date="2024-06" db="EMBL/GenBank/DDBJ databases">
        <title>Genome sequence of Vogesella sp. MAHUQ-64.</title>
        <authorList>
            <person name="Huq M.A."/>
        </authorList>
    </citation>
    <scope>NUCLEOTIDE SEQUENCE</scope>
    <source>
        <strain evidence="1">MAHUQ-64</strain>
    </source>
</reference>
<dbReference type="EMBL" id="JBEFLD010000002">
    <property type="protein sequence ID" value="MEQ6289625.1"/>
    <property type="molecule type" value="Genomic_DNA"/>
</dbReference>
<proteinExistence type="predicted"/>
<accession>A0ABV1M212</accession>
<sequence length="183" mass="19628">MSKFASKSSRGFYSPDIHGEKMPADVVAITDEQYDDLITAQSAGKLIDWSGDMPLAVDPPPLTVLERRRLRLLDINMEAARSLSVLSSAYPAGEVQSWPQQTREAELLAADPQALAPLLTAIAAARGLSVAELASRVQAKVQAYAMASGQIIGRRQALEDALMAVDLQAPDAAEQLEGIKWAA</sequence>
<protein>
    <submittedName>
        <fullName evidence="1">Uncharacterized protein</fullName>
    </submittedName>
</protein>
<comment type="caution">
    <text evidence="1">The sequence shown here is derived from an EMBL/GenBank/DDBJ whole genome shotgun (WGS) entry which is preliminary data.</text>
</comment>
<evidence type="ECO:0000313" key="2">
    <source>
        <dbReference type="Proteomes" id="UP001433638"/>
    </source>
</evidence>
<organism evidence="1 2">
    <name type="scientific">Vogesella oryzagri</name>
    <dbReference type="NCBI Taxonomy" id="3160864"/>
    <lineage>
        <taxon>Bacteria</taxon>
        <taxon>Pseudomonadati</taxon>
        <taxon>Pseudomonadota</taxon>
        <taxon>Betaproteobacteria</taxon>
        <taxon>Neisseriales</taxon>
        <taxon>Chromobacteriaceae</taxon>
        <taxon>Vogesella</taxon>
    </lineage>
</organism>
<gene>
    <name evidence="1" type="ORF">ABNW52_03250</name>
</gene>
<name>A0ABV1M212_9NEIS</name>